<evidence type="ECO:0000313" key="3">
    <source>
        <dbReference type="Proteomes" id="UP000678393"/>
    </source>
</evidence>
<protein>
    <recommendedName>
        <fullName evidence="1">SOCS box domain-containing protein</fullName>
    </recommendedName>
</protein>
<dbReference type="InterPro" id="IPR036036">
    <property type="entry name" value="SOCS_box-like_dom_sf"/>
</dbReference>
<dbReference type="AlphaFoldDB" id="A0A8S4A1T6"/>
<evidence type="ECO:0000259" key="1">
    <source>
        <dbReference type="PROSITE" id="PS50225"/>
    </source>
</evidence>
<dbReference type="Gene3D" id="1.10.750.20">
    <property type="entry name" value="SOCS box"/>
    <property type="match status" value="1"/>
</dbReference>
<reference evidence="2" key="1">
    <citation type="submission" date="2021-04" db="EMBL/GenBank/DDBJ databases">
        <authorList>
            <consortium name="Molecular Ecology Group"/>
        </authorList>
    </citation>
    <scope>NUCLEOTIDE SEQUENCE</scope>
</reference>
<dbReference type="SUPFAM" id="SSF158235">
    <property type="entry name" value="SOCS box-like"/>
    <property type="match status" value="1"/>
</dbReference>
<proteinExistence type="predicted"/>
<feature type="domain" description="SOCS box" evidence="1">
    <location>
        <begin position="100"/>
        <end position="141"/>
    </location>
</feature>
<dbReference type="PROSITE" id="PS50225">
    <property type="entry name" value="SOCS"/>
    <property type="match status" value="1"/>
</dbReference>
<dbReference type="InterPro" id="IPR001496">
    <property type="entry name" value="SOCS_box"/>
</dbReference>
<dbReference type="EMBL" id="CAJHNH020005368">
    <property type="protein sequence ID" value="CAG5132441.1"/>
    <property type="molecule type" value="Genomic_DNA"/>
</dbReference>
<dbReference type="CDD" id="cd03717">
    <property type="entry name" value="SOCS_SOCS_like"/>
    <property type="match status" value="1"/>
</dbReference>
<dbReference type="SMART" id="SM00969">
    <property type="entry name" value="SOCS_box"/>
    <property type="match status" value="1"/>
</dbReference>
<dbReference type="SMART" id="SM00253">
    <property type="entry name" value="SOCS"/>
    <property type="match status" value="1"/>
</dbReference>
<dbReference type="Proteomes" id="UP000678393">
    <property type="component" value="Unassembled WGS sequence"/>
</dbReference>
<dbReference type="Pfam" id="PF07525">
    <property type="entry name" value="SOCS_box"/>
    <property type="match status" value="1"/>
</dbReference>
<evidence type="ECO:0000313" key="2">
    <source>
        <dbReference type="EMBL" id="CAG5132441.1"/>
    </source>
</evidence>
<keyword evidence="3" id="KW-1185">Reference proteome</keyword>
<dbReference type="GO" id="GO:0035556">
    <property type="term" value="P:intracellular signal transduction"/>
    <property type="evidence" value="ECO:0007669"/>
    <property type="project" value="InterPro"/>
</dbReference>
<sequence length="141" mass="16243">VYKLDDWSLVSQHNLMVPHASIQQIRSSPSGDYLAIRYIFPAAGCHYNKILVLHYPEFTEVLQVDVRGAYWPVSELVNMQVFPRFSLSESCFVVFVYKLPNELRSLQDLCRKAILHLVTSKDIPKLPLPLTVKKYLTQHAV</sequence>
<feature type="non-terminal residue" evidence="2">
    <location>
        <position position="1"/>
    </location>
</feature>
<name>A0A8S4A1T6_9EUPU</name>
<comment type="caution">
    <text evidence="2">The sequence shown here is derived from an EMBL/GenBank/DDBJ whole genome shotgun (WGS) entry which is preliminary data.</text>
</comment>
<accession>A0A8S4A1T6</accession>
<gene>
    <name evidence="2" type="ORF">CUNI_LOCUS17999</name>
</gene>
<organism evidence="2 3">
    <name type="scientific">Candidula unifasciata</name>
    <dbReference type="NCBI Taxonomy" id="100452"/>
    <lineage>
        <taxon>Eukaryota</taxon>
        <taxon>Metazoa</taxon>
        <taxon>Spiralia</taxon>
        <taxon>Lophotrochozoa</taxon>
        <taxon>Mollusca</taxon>
        <taxon>Gastropoda</taxon>
        <taxon>Heterobranchia</taxon>
        <taxon>Euthyneura</taxon>
        <taxon>Panpulmonata</taxon>
        <taxon>Eupulmonata</taxon>
        <taxon>Stylommatophora</taxon>
        <taxon>Helicina</taxon>
        <taxon>Helicoidea</taxon>
        <taxon>Geomitridae</taxon>
        <taxon>Candidula</taxon>
    </lineage>
</organism>
<dbReference type="OrthoDB" id="6041603at2759"/>